<protein>
    <submittedName>
        <fullName evidence="2">Uncharacterized protein</fullName>
    </submittedName>
</protein>
<dbReference type="OrthoDB" id="4848758at2759"/>
<feature type="region of interest" description="Disordered" evidence="1">
    <location>
        <begin position="646"/>
        <end position="684"/>
    </location>
</feature>
<gene>
    <name evidence="2" type="ORF">CSIM01_06495</name>
</gene>
<reference evidence="2 3" key="1">
    <citation type="submission" date="2014-02" db="EMBL/GenBank/DDBJ databases">
        <title>The genome sequence of Colletotrichum simmondsii CBS122122.</title>
        <authorList>
            <person name="Baroncelli R."/>
            <person name="Thon M.R."/>
        </authorList>
    </citation>
    <scope>NUCLEOTIDE SEQUENCE [LARGE SCALE GENOMIC DNA]</scope>
    <source>
        <strain evidence="2 3">CBS122122</strain>
    </source>
</reference>
<sequence length="792" mass="90861">MSDTRPKFVKILEGWRCKLGELERSIRPPPHDCSNFQTGYYTESEQPSTYVKALQESRKHITNRLRSHADFLMSRWRKRSQEERRELLHKTVPELEESQWINCRYGYSDESFRFGERTAQRRRQLLVPWLNVEVLKTSPAVLFALLHYRTLYPPEDFAALDCYQMESSWTCGYFDVEFSAKCVVMSGPQYGDVVDWKAQQAHTGYSLGFPRARLVLEAQTFLMQVLSRITDNILEGANTASASAGTDKWRDLTSIGFQHPGEKELWSPYTNPAFSRPPKLDMDYILSMAQTRKEEAIDYLINLQCDPGYLRRQIKGLFSTTLYRAAGTEYAAALVADHIYMEYQRYFWCTHPGQSIPPKYDLALGALELLLNDQGTQRTARFKYFMPWSPGQEKYYKLPKRSGVSLETMVCGVSQDSNPFTKEALEEDPLDWCLHQMLGEPDKQTHNIDHAILFAMIDDHLAKNDRKEAARINEFLLREMADISALHESLTSLRLNRPQNTPRTYEDVLRTEKRGIWSCLKNNKPKERSWQELKKLGKPFVDGFYKGKAPSGAKNKAWLQQSQTMRGFVERFFKESRNWVLEDLERIGLEAKTIEEILSVVLVQNKPEYLEAIAREEEEIMTQVTEAEKPAPDTFLDRSTATEGIIRADLVQTTQREKVKTRPDNSSSSSQSVDDPESPDVATLSIEPVTRLRVSPRTLGVVHLMYPDAQTKPRNSTWDDFVHALCDAGFVARNNGGSAVRFERGSGGGPGDKGAIIFHKPHPVLKIDPVMLHGMGRRLTKWFGWTRDSFAA</sequence>
<proteinExistence type="predicted"/>
<dbReference type="EMBL" id="JFBX01000170">
    <property type="protein sequence ID" value="KXH47213.1"/>
    <property type="molecule type" value="Genomic_DNA"/>
</dbReference>
<organism evidence="2 3">
    <name type="scientific">Colletotrichum simmondsii</name>
    <dbReference type="NCBI Taxonomy" id="703756"/>
    <lineage>
        <taxon>Eukaryota</taxon>
        <taxon>Fungi</taxon>
        <taxon>Dikarya</taxon>
        <taxon>Ascomycota</taxon>
        <taxon>Pezizomycotina</taxon>
        <taxon>Sordariomycetes</taxon>
        <taxon>Hypocreomycetidae</taxon>
        <taxon>Glomerellales</taxon>
        <taxon>Glomerellaceae</taxon>
        <taxon>Colletotrichum</taxon>
        <taxon>Colletotrichum acutatum species complex</taxon>
    </lineage>
</organism>
<comment type="caution">
    <text evidence="2">The sequence shown here is derived from an EMBL/GenBank/DDBJ whole genome shotgun (WGS) entry which is preliminary data.</text>
</comment>
<evidence type="ECO:0000256" key="1">
    <source>
        <dbReference type="SAM" id="MobiDB-lite"/>
    </source>
</evidence>
<accession>A0A135TGE4</accession>
<keyword evidence="3" id="KW-1185">Reference proteome</keyword>
<feature type="compositionally biased region" description="Low complexity" evidence="1">
    <location>
        <begin position="664"/>
        <end position="673"/>
    </location>
</feature>
<evidence type="ECO:0000313" key="3">
    <source>
        <dbReference type="Proteomes" id="UP000070328"/>
    </source>
</evidence>
<dbReference type="AlphaFoldDB" id="A0A135TGE4"/>
<dbReference type="Proteomes" id="UP000070328">
    <property type="component" value="Unassembled WGS sequence"/>
</dbReference>
<dbReference type="PANTHER" id="PTHR40788">
    <property type="entry name" value="CLR5 DOMAIN-CONTAINING PROTEIN-RELATED"/>
    <property type="match status" value="1"/>
</dbReference>
<dbReference type="PANTHER" id="PTHR40788:SF2">
    <property type="entry name" value="CLR5 DOMAIN-CONTAINING PROTEIN"/>
    <property type="match status" value="1"/>
</dbReference>
<name>A0A135TGE4_9PEZI</name>
<evidence type="ECO:0000313" key="2">
    <source>
        <dbReference type="EMBL" id="KXH47213.1"/>
    </source>
</evidence>